<dbReference type="STRING" id="7176.B0XJY4"/>
<dbReference type="SUPFAM" id="SSF57850">
    <property type="entry name" value="RING/U-box"/>
    <property type="match status" value="1"/>
</dbReference>
<dbReference type="KEGG" id="cqu:CpipJ_CPIJ019723"/>
<dbReference type="VEuPathDB" id="VectorBase:CQUJHB017166"/>
<evidence type="ECO:0000313" key="2">
    <source>
        <dbReference type="EnsemblMetazoa" id="CPIJ019723-PA"/>
    </source>
</evidence>
<sequence length="155" mass="17225">MSPHRNIPGASATPVQVVASSNDRLPRLPCLSWSLPPSHLLPDLQAVCYRATRPSASDVFSSTSSNRMTFQDRPSRVLLARRRSENYCMTAYVEFEISEGAYEVSCPDAMCPAQGIITISEITTLASASLVEKHHRYRLNRGCKLLENKSFFDSS</sequence>
<dbReference type="EMBL" id="DS233648">
    <property type="protein sequence ID" value="EDS30929.1"/>
    <property type="molecule type" value="Genomic_DNA"/>
</dbReference>
<dbReference type="AlphaFoldDB" id="B0XJY4"/>
<dbReference type="Gene3D" id="3.30.40.10">
    <property type="entry name" value="Zinc/RING finger domain, C3HC4 (zinc finger)"/>
    <property type="match status" value="1"/>
</dbReference>
<dbReference type="EnsemblMetazoa" id="CPIJ019723-RA">
    <property type="protein sequence ID" value="CPIJ019723-PA"/>
    <property type="gene ID" value="CPIJ019723"/>
</dbReference>
<dbReference type="HOGENOM" id="CLU_1697246_0_0_1"/>
<proteinExistence type="predicted"/>
<dbReference type="VEuPathDB" id="VectorBase:CPIJ019723"/>
<organism>
    <name type="scientific">Culex quinquefasciatus</name>
    <name type="common">Southern house mosquito</name>
    <name type="synonym">Culex pungens</name>
    <dbReference type="NCBI Taxonomy" id="7176"/>
    <lineage>
        <taxon>Eukaryota</taxon>
        <taxon>Metazoa</taxon>
        <taxon>Ecdysozoa</taxon>
        <taxon>Arthropoda</taxon>
        <taxon>Hexapoda</taxon>
        <taxon>Insecta</taxon>
        <taxon>Pterygota</taxon>
        <taxon>Neoptera</taxon>
        <taxon>Endopterygota</taxon>
        <taxon>Diptera</taxon>
        <taxon>Nematocera</taxon>
        <taxon>Culicoidea</taxon>
        <taxon>Culicidae</taxon>
        <taxon>Culicinae</taxon>
        <taxon>Culicini</taxon>
        <taxon>Culex</taxon>
        <taxon>Culex</taxon>
    </lineage>
</organism>
<protein>
    <submittedName>
        <fullName evidence="1 2">Ubiquitin conjugating enzyme 7 interacting protein</fullName>
    </submittedName>
</protein>
<dbReference type="OrthoDB" id="10009520at2759"/>
<dbReference type="InParanoid" id="B0XJY4"/>
<evidence type="ECO:0000313" key="3">
    <source>
        <dbReference type="Proteomes" id="UP000002320"/>
    </source>
</evidence>
<name>B0XJY4_CULQU</name>
<keyword evidence="3" id="KW-1185">Reference proteome</keyword>
<dbReference type="eggNOG" id="KOG1815">
    <property type="taxonomic scope" value="Eukaryota"/>
</dbReference>
<gene>
    <name evidence="2" type="primary">6053962</name>
    <name evidence="1" type="ORF">CpipJ_CPIJ019723</name>
</gene>
<dbReference type="InterPro" id="IPR013083">
    <property type="entry name" value="Znf_RING/FYVE/PHD"/>
</dbReference>
<reference evidence="2" key="2">
    <citation type="submission" date="2020-05" db="UniProtKB">
        <authorList>
            <consortium name="EnsemblMetazoa"/>
        </authorList>
    </citation>
    <scope>IDENTIFICATION</scope>
    <source>
        <strain evidence="2">JHB</strain>
    </source>
</reference>
<evidence type="ECO:0000313" key="1">
    <source>
        <dbReference type="EMBL" id="EDS30929.1"/>
    </source>
</evidence>
<reference evidence="1" key="1">
    <citation type="submission" date="2007-03" db="EMBL/GenBank/DDBJ databases">
        <title>Annotation of Culex pipiens quinquefasciatus.</title>
        <authorList>
            <consortium name="The Broad Institute Genome Sequencing Platform"/>
            <person name="Atkinson P.W."/>
            <person name="Hemingway J."/>
            <person name="Christensen B.M."/>
            <person name="Higgs S."/>
            <person name="Kodira C."/>
            <person name="Hannick L."/>
            <person name="Megy K."/>
            <person name="O'Leary S."/>
            <person name="Pearson M."/>
            <person name="Haas B.J."/>
            <person name="Mauceli E."/>
            <person name="Wortman J.R."/>
            <person name="Lee N.H."/>
            <person name="Guigo R."/>
            <person name="Stanke M."/>
            <person name="Alvarado L."/>
            <person name="Amedeo P."/>
            <person name="Antoine C.H."/>
            <person name="Arensburger P."/>
            <person name="Bidwell S.L."/>
            <person name="Crawford M."/>
            <person name="Camaro F."/>
            <person name="Devon K."/>
            <person name="Engels R."/>
            <person name="Hammond M."/>
            <person name="Howarth C."/>
            <person name="Koehrsen M."/>
            <person name="Lawson D."/>
            <person name="Montgomery P."/>
            <person name="Nene V."/>
            <person name="Nusbaum C."/>
            <person name="Puiu D."/>
            <person name="Romero-Severson J."/>
            <person name="Severson D.W."/>
            <person name="Shumway M."/>
            <person name="Sisk P."/>
            <person name="Stolte C."/>
            <person name="Zeng Q."/>
            <person name="Eisenstadt E."/>
            <person name="Fraser-Liggett C."/>
            <person name="Strausberg R."/>
            <person name="Galagan J."/>
            <person name="Birren B."/>
            <person name="Collins F.H."/>
        </authorList>
    </citation>
    <scope>NUCLEOTIDE SEQUENCE [LARGE SCALE GENOMIC DNA]</scope>
    <source>
        <strain evidence="1">JHB</strain>
    </source>
</reference>
<accession>B0XJY4</accession>
<dbReference type="Proteomes" id="UP000002320">
    <property type="component" value="Unassembled WGS sequence"/>
</dbReference>